<organism evidence="2 3">
    <name type="scientific">Idiomarina rhizosphaerae</name>
    <dbReference type="NCBI Taxonomy" id="2961572"/>
    <lineage>
        <taxon>Bacteria</taxon>
        <taxon>Pseudomonadati</taxon>
        <taxon>Pseudomonadota</taxon>
        <taxon>Gammaproteobacteria</taxon>
        <taxon>Alteromonadales</taxon>
        <taxon>Idiomarinaceae</taxon>
        <taxon>Idiomarina</taxon>
    </lineage>
</organism>
<reference evidence="2" key="1">
    <citation type="submission" date="2022-06" db="EMBL/GenBank/DDBJ databases">
        <title>Idiomarina rhizosphaerae M1R2S28.</title>
        <authorList>
            <person name="Sun J.-Q."/>
            <person name="Li L.-F."/>
        </authorList>
    </citation>
    <scope>NUCLEOTIDE SEQUENCE</scope>
    <source>
        <strain evidence="2">M1R2S28</strain>
    </source>
</reference>
<keyword evidence="1" id="KW-0812">Transmembrane</keyword>
<evidence type="ECO:0000313" key="3">
    <source>
        <dbReference type="Proteomes" id="UP001139474"/>
    </source>
</evidence>
<evidence type="ECO:0000256" key="1">
    <source>
        <dbReference type="SAM" id="Phobius"/>
    </source>
</evidence>
<dbReference type="RefSeq" id="WP_253620088.1">
    <property type="nucleotide sequence ID" value="NZ_JAMZDE010000008.1"/>
</dbReference>
<feature type="transmembrane region" description="Helical" evidence="1">
    <location>
        <begin position="6"/>
        <end position="29"/>
    </location>
</feature>
<dbReference type="GO" id="GO:0016020">
    <property type="term" value="C:membrane"/>
    <property type="evidence" value="ECO:0007669"/>
    <property type="project" value="InterPro"/>
</dbReference>
<dbReference type="AlphaFoldDB" id="A0A9X2FW25"/>
<keyword evidence="1" id="KW-0472">Membrane</keyword>
<comment type="caution">
    <text evidence="2">The sequence shown here is derived from an EMBL/GenBank/DDBJ whole genome shotgun (WGS) entry which is preliminary data.</text>
</comment>
<feature type="transmembrane region" description="Helical" evidence="1">
    <location>
        <begin position="87"/>
        <end position="108"/>
    </location>
</feature>
<accession>A0A9X2FW25</accession>
<dbReference type="EMBL" id="JAMZDE010000008">
    <property type="protein sequence ID" value="MCP1340234.1"/>
    <property type="molecule type" value="Genomic_DNA"/>
</dbReference>
<keyword evidence="3" id="KW-1185">Reference proteome</keyword>
<sequence length="147" mass="16168">MYGSLLLLHILAATIWTGGHIVLSVVVLPKVLKERSPQLLLDFESVYEKIGMPALIIQIITGVMLAHRLLPDVSLWFNTSNPVAYPIMAKLGLLALTVGFAISARFLVLPNLSPANLKVMAWHIVSVTVISILFVVVGVSFRTGWFY</sequence>
<keyword evidence="1" id="KW-1133">Transmembrane helix</keyword>
<protein>
    <submittedName>
        <fullName evidence="2">CopD family protein</fullName>
    </submittedName>
</protein>
<feature type="transmembrane region" description="Helical" evidence="1">
    <location>
        <begin position="50"/>
        <end position="67"/>
    </location>
</feature>
<feature type="transmembrane region" description="Helical" evidence="1">
    <location>
        <begin position="120"/>
        <end position="141"/>
    </location>
</feature>
<dbReference type="Proteomes" id="UP001139474">
    <property type="component" value="Unassembled WGS sequence"/>
</dbReference>
<gene>
    <name evidence="2" type="ORF">NJR55_11610</name>
</gene>
<name>A0A9X2FW25_9GAMM</name>
<evidence type="ECO:0000313" key="2">
    <source>
        <dbReference type="EMBL" id="MCP1340234.1"/>
    </source>
</evidence>
<proteinExistence type="predicted"/>